<proteinExistence type="predicted"/>
<keyword evidence="1" id="KW-0808">Transferase</keyword>
<dbReference type="SUPFAM" id="SSF53756">
    <property type="entry name" value="UDP-Glycosyltransferase/glycogen phosphorylase"/>
    <property type="match status" value="1"/>
</dbReference>
<keyword evidence="5" id="KW-1185">Reference proteome</keyword>
<gene>
    <name evidence="4" type="ORF">CUJ83_13705</name>
</gene>
<evidence type="ECO:0000256" key="1">
    <source>
        <dbReference type="ARBA" id="ARBA00022679"/>
    </source>
</evidence>
<accession>A0AAP2W8B2</accession>
<dbReference type="Gene3D" id="3.40.50.2000">
    <property type="entry name" value="Glycogen Phosphorylase B"/>
    <property type="match status" value="2"/>
</dbReference>
<evidence type="ECO:0000259" key="2">
    <source>
        <dbReference type="Pfam" id="PF00534"/>
    </source>
</evidence>
<feature type="domain" description="Glycosyltransferase subfamily 4-like N-terminal" evidence="3">
    <location>
        <begin position="21"/>
        <end position="182"/>
    </location>
</feature>
<organism evidence="4 5">
    <name type="scientific">Methanooceanicella nereidis</name>
    <dbReference type="NCBI Taxonomy" id="2052831"/>
    <lineage>
        <taxon>Archaea</taxon>
        <taxon>Methanobacteriati</taxon>
        <taxon>Methanobacteriota</taxon>
        <taxon>Stenosarchaea group</taxon>
        <taxon>Methanomicrobia</taxon>
        <taxon>Methanocellales</taxon>
        <taxon>Methanocellaceae</taxon>
        <taxon>Methanooceanicella</taxon>
    </lineage>
</organism>
<dbReference type="InterPro" id="IPR001296">
    <property type="entry name" value="Glyco_trans_1"/>
</dbReference>
<name>A0AAP2W8B2_9EURY</name>
<dbReference type="InterPro" id="IPR028098">
    <property type="entry name" value="Glyco_trans_4-like_N"/>
</dbReference>
<feature type="domain" description="Glycosyl transferase family 1" evidence="2">
    <location>
        <begin position="195"/>
        <end position="364"/>
    </location>
</feature>
<dbReference type="Pfam" id="PF00534">
    <property type="entry name" value="Glycos_transf_1"/>
    <property type="match status" value="1"/>
</dbReference>
<dbReference type="PANTHER" id="PTHR46401">
    <property type="entry name" value="GLYCOSYLTRANSFERASE WBBK-RELATED"/>
    <property type="match status" value="1"/>
</dbReference>
<dbReference type="AlphaFoldDB" id="A0AAP2W8B2"/>
<evidence type="ECO:0000259" key="3">
    <source>
        <dbReference type="Pfam" id="PF13439"/>
    </source>
</evidence>
<protein>
    <submittedName>
        <fullName evidence="4">Uncharacterized protein</fullName>
    </submittedName>
</protein>
<dbReference type="GO" id="GO:0016757">
    <property type="term" value="F:glycosyltransferase activity"/>
    <property type="evidence" value="ECO:0007669"/>
    <property type="project" value="InterPro"/>
</dbReference>
<comment type="caution">
    <text evidence="4">The sequence shown here is derived from an EMBL/GenBank/DDBJ whole genome shotgun (WGS) entry which is preliminary data.</text>
</comment>
<dbReference type="EMBL" id="PGCK01000013">
    <property type="protein sequence ID" value="MCD1296054.1"/>
    <property type="molecule type" value="Genomic_DNA"/>
</dbReference>
<dbReference type="Proteomes" id="UP001320159">
    <property type="component" value="Unassembled WGS sequence"/>
</dbReference>
<dbReference type="Pfam" id="PF13439">
    <property type="entry name" value="Glyco_transf_4"/>
    <property type="match status" value="1"/>
</dbReference>
<dbReference type="CDD" id="cd03794">
    <property type="entry name" value="GT4_WbuB-like"/>
    <property type="match status" value="1"/>
</dbReference>
<evidence type="ECO:0000313" key="4">
    <source>
        <dbReference type="EMBL" id="MCD1296054.1"/>
    </source>
</evidence>
<dbReference type="PANTHER" id="PTHR46401:SF2">
    <property type="entry name" value="GLYCOSYLTRANSFERASE WBBK-RELATED"/>
    <property type="match status" value="1"/>
</dbReference>
<sequence>MMLDKDIAVCAKVPLGEWKAGSPTHLHEFITNLSKHARIRAYVPYVSGEYYNEDVNIHETGSTYGNPALNMYHFSTSAQLKLLGASQDIIHWRLDLAQELLMFRFIKGKKVCEINGPLLEEQARMRSMPGPVYWAAQQELKNNLRRFDRIVVVSDELKDLVSSKYGAPAENISVVYNGVNTSLFSPGKFRREADQLRDRFGIPDKKVLGFVGGFRPWHGVQFAIEMMARLIKTREDTILFIVGSGHEYENIKSEVHNKGLDPYIIMPGSVPYMEVPKYVEMFDVALAPYPSNGVSNYFNPLKLFEYMAMKKPIICGNTSWAKRFLGNGRGVIINCEDPAVLARSVASLLDDPDTSRQFAENAMKSALKDYTWENNVSRMIKVYQDILN</sequence>
<evidence type="ECO:0000313" key="5">
    <source>
        <dbReference type="Proteomes" id="UP001320159"/>
    </source>
</evidence>
<reference evidence="4 5" key="1">
    <citation type="submission" date="2017-11" db="EMBL/GenBank/DDBJ databases">
        <title>Isolation and Characterization of Family Methanocellaceae Species from Potential Methane Hydrate Area Offshore Southwestern Taiwan.</title>
        <authorList>
            <person name="Zhang W.-L."/>
            <person name="Chen W.-C."/>
            <person name="Lai M.-C."/>
            <person name="Chen S.-C."/>
        </authorList>
    </citation>
    <scope>NUCLEOTIDE SEQUENCE [LARGE SCALE GENOMIC DNA]</scope>
    <source>
        <strain evidence="4 5">CWC-04</strain>
    </source>
</reference>